<evidence type="ECO:0000256" key="2">
    <source>
        <dbReference type="SAM" id="Phobius"/>
    </source>
</evidence>
<keyword evidence="2" id="KW-0472">Membrane</keyword>
<feature type="coiled-coil region" evidence="1">
    <location>
        <begin position="76"/>
        <end position="110"/>
    </location>
</feature>
<evidence type="ECO:0008006" key="6">
    <source>
        <dbReference type="Google" id="ProtNLM"/>
    </source>
</evidence>
<keyword evidence="2" id="KW-0812">Transmembrane</keyword>
<sequence>MKLKFITFCLLISTMFSFAQETSQETVKEDSSLEGQFDKIYRTSTSYQAYKVISKEKFQKLKRDVLDSIKASQKLISEKENLLKIERDNVQKIQTNLSKTQLDLETATNKENSISLFGLQLSKITYNLILWGIILALTLALSYFAFKFSRSHIITKDAQSNLLEIEQEFEKHRKKSLEREQKLRRQLQDEINKQRNN</sequence>
<gene>
    <name evidence="4" type="ORF">J3359_05580</name>
</gene>
<dbReference type="AlphaFoldDB" id="A0A975CQ89"/>
<dbReference type="Proteomes" id="UP000663920">
    <property type="component" value="Chromosome"/>
</dbReference>
<protein>
    <recommendedName>
        <fullName evidence="6">tRNA (Guanine-N1)-methyltransferase</fullName>
    </recommendedName>
</protein>
<keyword evidence="5" id="KW-1185">Reference proteome</keyword>
<reference evidence="4 5" key="1">
    <citation type="submission" date="2021-03" db="EMBL/GenBank/DDBJ databases">
        <title>Complete genome of Polaribacter_sp.SM13.</title>
        <authorList>
            <person name="Jeong S.W."/>
            <person name="Bae J.W."/>
        </authorList>
    </citation>
    <scope>NUCLEOTIDE SEQUENCE [LARGE SCALE GENOMIC DNA]</scope>
    <source>
        <strain evidence="4 5">SM13</strain>
    </source>
</reference>
<evidence type="ECO:0000256" key="1">
    <source>
        <dbReference type="SAM" id="Coils"/>
    </source>
</evidence>
<evidence type="ECO:0000256" key="3">
    <source>
        <dbReference type="SAM" id="SignalP"/>
    </source>
</evidence>
<accession>A0A975CQ89</accession>
<feature type="coiled-coil region" evidence="1">
    <location>
        <begin position="155"/>
        <end position="197"/>
    </location>
</feature>
<dbReference type="KEGG" id="pcea:J3359_05580"/>
<feature type="signal peptide" evidence="3">
    <location>
        <begin position="1"/>
        <end position="19"/>
    </location>
</feature>
<name>A0A975CQ89_9FLAO</name>
<organism evidence="4 5">
    <name type="scientific">Polaribacter cellanae</name>
    <dbReference type="NCBI Taxonomy" id="2818493"/>
    <lineage>
        <taxon>Bacteria</taxon>
        <taxon>Pseudomonadati</taxon>
        <taxon>Bacteroidota</taxon>
        <taxon>Flavobacteriia</taxon>
        <taxon>Flavobacteriales</taxon>
        <taxon>Flavobacteriaceae</taxon>
    </lineage>
</organism>
<keyword evidence="2" id="KW-1133">Transmembrane helix</keyword>
<evidence type="ECO:0000313" key="4">
    <source>
        <dbReference type="EMBL" id="QTE23738.1"/>
    </source>
</evidence>
<dbReference type="RefSeq" id="WP_208079737.1">
    <property type="nucleotide sequence ID" value="NZ_CP071869.1"/>
</dbReference>
<evidence type="ECO:0000313" key="5">
    <source>
        <dbReference type="Proteomes" id="UP000663920"/>
    </source>
</evidence>
<feature type="transmembrane region" description="Helical" evidence="2">
    <location>
        <begin position="128"/>
        <end position="146"/>
    </location>
</feature>
<dbReference type="EMBL" id="CP071869">
    <property type="protein sequence ID" value="QTE23738.1"/>
    <property type="molecule type" value="Genomic_DNA"/>
</dbReference>
<proteinExistence type="predicted"/>
<keyword evidence="3" id="KW-0732">Signal</keyword>
<keyword evidence="1" id="KW-0175">Coiled coil</keyword>
<feature type="chain" id="PRO_5037422939" description="tRNA (Guanine-N1)-methyltransferase" evidence="3">
    <location>
        <begin position="20"/>
        <end position="197"/>
    </location>
</feature>